<dbReference type="AlphaFoldDB" id="A0AAJ0F4U0"/>
<dbReference type="GO" id="GO:0004553">
    <property type="term" value="F:hydrolase activity, hydrolyzing O-glycosyl compounds"/>
    <property type="evidence" value="ECO:0007669"/>
    <property type="project" value="InterPro"/>
</dbReference>
<dbReference type="Pfam" id="PF00722">
    <property type="entry name" value="Glyco_hydro_16"/>
    <property type="match status" value="1"/>
</dbReference>
<organism evidence="3 4">
    <name type="scientific">Colletotrichum godetiae</name>
    <dbReference type="NCBI Taxonomy" id="1209918"/>
    <lineage>
        <taxon>Eukaryota</taxon>
        <taxon>Fungi</taxon>
        <taxon>Dikarya</taxon>
        <taxon>Ascomycota</taxon>
        <taxon>Pezizomycotina</taxon>
        <taxon>Sordariomycetes</taxon>
        <taxon>Hypocreomycetidae</taxon>
        <taxon>Glomerellales</taxon>
        <taxon>Glomerellaceae</taxon>
        <taxon>Colletotrichum</taxon>
        <taxon>Colletotrichum acutatum species complex</taxon>
    </lineage>
</organism>
<dbReference type="EMBL" id="JAHMHR010000001">
    <property type="protein sequence ID" value="KAK1700803.1"/>
    <property type="molecule type" value="Genomic_DNA"/>
</dbReference>
<dbReference type="GeneID" id="85455941"/>
<comment type="caution">
    <text evidence="3">The sequence shown here is derived from an EMBL/GenBank/DDBJ whole genome shotgun (WGS) entry which is preliminary data.</text>
</comment>
<dbReference type="GO" id="GO:0005975">
    <property type="term" value="P:carbohydrate metabolic process"/>
    <property type="evidence" value="ECO:0007669"/>
    <property type="project" value="InterPro"/>
</dbReference>
<evidence type="ECO:0000256" key="1">
    <source>
        <dbReference type="SAM" id="SignalP"/>
    </source>
</evidence>
<accession>A0AAJ0F4U0</accession>
<evidence type="ECO:0000259" key="2">
    <source>
        <dbReference type="Pfam" id="PF00722"/>
    </source>
</evidence>
<keyword evidence="4" id="KW-1185">Reference proteome</keyword>
<gene>
    <name evidence="3" type="ORF">BDP55DRAFT_625075</name>
</gene>
<feature type="signal peptide" evidence="1">
    <location>
        <begin position="1"/>
        <end position="22"/>
    </location>
</feature>
<proteinExistence type="predicted"/>
<feature type="chain" id="PRO_5042506223" description="GH16 domain-containing protein" evidence="1">
    <location>
        <begin position="23"/>
        <end position="109"/>
    </location>
</feature>
<sequence>MLSQYTLSALAVLASLAQPALAQVSTKCNPMNTTCPADPAFGMDFNFNFNSTPSTDAWETTVGPVTYTSDNGAEFTISKQGDSPTIRSKFYFFWGRTEIHMRAAKGKGI</sequence>
<name>A0AAJ0F4U0_9PEZI</name>
<dbReference type="InterPro" id="IPR000757">
    <property type="entry name" value="Beta-glucanase-like"/>
</dbReference>
<protein>
    <recommendedName>
        <fullName evidence="2">GH16 domain-containing protein</fullName>
    </recommendedName>
</protein>
<feature type="non-terminal residue" evidence="3">
    <location>
        <position position="109"/>
    </location>
</feature>
<dbReference type="RefSeq" id="XP_060436558.1">
    <property type="nucleotide sequence ID" value="XM_060571415.1"/>
</dbReference>
<reference evidence="3" key="1">
    <citation type="submission" date="2021-06" db="EMBL/GenBank/DDBJ databases">
        <title>Comparative genomics, transcriptomics and evolutionary studies reveal genomic signatures of adaptation to plant cell wall in hemibiotrophic fungi.</title>
        <authorList>
            <consortium name="DOE Joint Genome Institute"/>
            <person name="Baroncelli R."/>
            <person name="Diaz J.F."/>
            <person name="Benocci T."/>
            <person name="Peng M."/>
            <person name="Battaglia E."/>
            <person name="Haridas S."/>
            <person name="Andreopoulos W."/>
            <person name="Labutti K."/>
            <person name="Pangilinan J."/>
            <person name="Floch G.L."/>
            <person name="Makela M.R."/>
            <person name="Henrissat B."/>
            <person name="Grigoriev I.V."/>
            <person name="Crouch J.A."/>
            <person name="De Vries R.P."/>
            <person name="Sukno S.A."/>
            <person name="Thon M.R."/>
        </authorList>
    </citation>
    <scope>NUCLEOTIDE SEQUENCE</scope>
    <source>
        <strain evidence="3">CBS 193.32</strain>
    </source>
</reference>
<keyword evidence="1" id="KW-0732">Signal</keyword>
<feature type="domain" description="GH16" evidence="2">
    <location>
        <begin position="58"/>
        <end position="109"/>
    </location>
</feature>
<evidence type="ECO:0000313" key="3">
    <source>
        <dbReference type="EMBL" id="KAK1700803.1"/>
    </source>
</evidence>
<dbReference type="Proteomes" id="UP001224890">
    <property type="component" value="Unassembled WGS sequence"/>
</dbReference>
<dbReference type="SUPFAM" id="SSF49899">
    <property type="entry name" value="Concanavalin A-like lectins/glucanases"/>
    <property type="match status" value="1"/>
</dbReference>
<evidence type="ECO:0000313" key="4">
    <source>
        <dbReference type="Proteomes" id="UP001224890"/>
    </source>
</evidence>
<dbReference type="InterPro" id="IPR013320">
    <property type="entry name" value="ConA-like_dom_sf"/>
</dbReference>